<sequence length="255" mass="28411">MTPAEPSYRSLANDLRARIARQDFGQEGRLPTESALSEQYGLSRQTVRRAYQELAAEGLVRRYRRWGTFASPPGQYIRTFGALDDVIAMSPDAEVRVIRALGPQDQPDSDAVLALDTTEICEIQVLRLNNDVAFGVARIYLPAELGERLAESGAVPGSGEPVGGMIISRVEQVWPRPVALVRQELTVAPVGDELAPLIGCSPGQSVLRINRVFLDNEDVPVQYTVNYFNSDRYRYRVELHRNHRSEDGGVFRNGR</sequence>
<name>A0A7K1FE92_9ACTN</name>
<evidence type="ECO:0000256" key="2">
    <source>
        <dbReference type="ARBA" id="ARBA00023125"/>
    </source>
</evidence>
<evidence type="ECO:0000313" key="5">
    <source>
        <dbReference type="EMBL" id="MTD12390.1"/>
    </source>
</evidence>
<comment type="caution">
    <text evidence="5">The sequence shown here is derived from an EMBL/GenBank/DDBJ whole genome shotgun (WGS) entry which is preliminary data.</text>
</comment>
<dbReference type="EMBL" id="WLYK01000001">
    <property type="protein sequence ID" value="MTD12390.1"/>
    <property type="molecule type" value="Genomic_DNA"/>
</dbReference>
<feature type="domain" description="HTH gntR-type" evidence="4">
    <location>
        <begin position="5"/>
        <end position="73"/>
    </location>
</feature>
<accession>A0A7K1FE92</accession>
<dbReference type="InterPro" id="IPR036388">
    <property type="entry name" value="WH-like_DNA-bd_sf"/>
</dbReference>
<proteinExistence type="predicted"/>
<dbReference type="InterPro" id="IPR036390">
    <property type="entry name" value="WH_DNA-bd_sf"/>
</dbReference>
<dbReference type="GO" id="GO:0045892">
    <property type="term" value="P:negative regulation of DNA-templated transcription"/>
    <property type="evidence" value="ECO:0007669"/>
    <property type="project" value="TreeGrafter"/>
</dbReference>
<dbReference type="AlphaFoldDB" id="A0A7K1FE92"/>
<dbReference type="InterPro" id="IPR028978">
    <property type="entry name" value="Chorismate_lyase_/UTRA_dom_sf"/>
</dbReference>
<gene>
    <name evidence="5" type="ORF">GIS00_00340</name>
</gene>
<dbReference type="Gene3D" id="1.10.10.10">
    <property type="entry name" value="Winged helix-like DNA-binding domain superfamily/Winged helix DNA-binding domain"/>
    <property type="match status" value="1"/>
</dbReference>
<keyword evidence="6" id="KW-1185">Reference proteome</keyword>
<dbReference type="SUPFAM" id="SSF64288">
    <property type="entry name" value="Chorismate lyase-like"/>
    <property type="match status" value="1"/>
</dbReference>
<keyword evidence="1" id="KW-0805">Transcription regulation</keyword>
<dbReference type="InterPro" id="IPR000524">
    <property type="entry name" value="Tscrpt_reg_HTH_GntR"/>
</dbReference>
<dbReference type="Pfam" id="PF07702">
    <property type="entry name" value="UTRA"/>
    <property type="match status" value="1"/>
</dbReference>
<dbReference type="PANTHER" id="PTHR44846:SF17">
    <property type="entry name" value="GNTR-FAMILY TRANSCRIPTIONAL REGULATOR"/>
    <property type="match status" value="1"/>
</dbReference>
<dbReference type="PRINTS" id="PR00035">
    <property type="entry name" value="HTHGNTR"/>
</dbReference>
<keyword evidence="3" id="KW-0804">Transcription</keyword>
<dbReference type="SMART" id="SM00345">
    <property type="entry name" value="HTH_GNTR"/>
    <property type="match status" value="1"/>
</dbReference>
<evidence type="ECO:0000256" key="1">
    <source>
        <dbReference type="ARBA" id="ARBA00023015"/>
    </source>
</evidence>
<reference evidence="5 6" key="1">
    <citation type="submission" date="2019-11" db="EMBL/GenBank/DDBJ databases">
        <authorList>
            <person name="Jiang L.-Q."/>
        </authorList>
    </citation>
    <scope>NUCLEOTIDE SEQUENCE [LARGE SCALE GENOMIC DNA]</scope>
    <source>
        <strain evidence="5 6">YIM 132087</strain>
    </source>
</reference>
<dbReference type="PROSITE" id="PS50949">
    <property type="entry name" value="HTH_GNTR"/>
    <property type="match status" value="1"/>
</dbReference>
<dbReference type="InterPro" id="IPR050679">
    <property type="entry name" value="Bact_HTH_transcr_reg"/>
</dbReference>
<evidence type="ECO:0000256" key="3">
    <source>
        <dbReference type="ARBA" id="ARBA00023163"/>
    </source>
</evidence>
<dbReference type="GO" id="GO:0003700">
    <property type="term" value="F:DNA-binding transcription factor activity"/>
    <property type="evidence" value="ECO:0007669"/>
    <property type="project" value="InterPro"/>
</dbReference>
<dbReference type="PANTHER" id="PTHR44846">
    <property type="entry name" value="MANNOSYL-D-GLYCERATE TRANSPORT/METABOLISM SYSTEM REPRESSOR MNGR-RELATED"/>
    <property type="match status" value="1"/>
</dbReference>
<dbReference type="GO" id="GO:0003677">
    <property type="term" value="F:DNA binding"/>
    <property type="evidence" value="ECO:0007669"/>
    <property type="project" value="UniProtKB-KW"/>
</dbReference>
<keyword evidence="2" id="KW-0238">DNA-binding</keyword>
<dbReference type="Gene3D" id="3.40.1410.10">
    <property type="entry name" value="Chorismate lyase-like"/>
    <property type="match status" value="1"/>
</dbReference>
<dbReference type="Pfam" id="PF00392">
    <property type="entry name" value="GntR"/>
    <property type="match status" value="1"/>
</dbReference>
<evidence type="ECO:0000313" key="6">
    <source>
        <dbReference type="Proteomes" id="UP000460221"/>
    </source>
</evidence>
<dbReference type="CDD" id="cd07377">
    <property type="entry name" value="WHTH_GntR"/>
    <property type="match status" value="1"/>
</dbReference>
<dbReference type="Proteomes" id="UP000460221">
    <property type="component" value="Unassembled WGS sequence"/>
</dbReference>
<dbReference type="RefSeq" id="WP_154766465.1">
    <property type="nucleotide sequence ID" value="NZ_WLYK01000001.1"/>
</dbReference>
<organism evidence="5 6">
    <name type="scientific">Nakamurella alba</name>
    <dbReference type="NCBI Taxonomy" id="2665158"/>
    <lineage>
        <taxon>Bacteria</taxon>
        <taxon>Bacillati</taxon>
        <taxon>Actinomycetota</taxon>
        <taxon>Actinomycetes</taxon>
        <taxon>Nakamurellales</taxon>
        <taxon>Nakamurellaceae</taxon>
        <taxon>Nakamurella</taxon>
    </lineage>
</organism>
<evidence type="ECO:0000259" key="4">
    <source>
        <dbReference type="PROSITE" id="PS50949"/>
    </source>
</evidence>
<protein>
    <submittedName>
        <fullName evidence="5">GntR family transcriptional regulator</fullName>
    </submittedName>
</protein>
<dbReference type="SMART" id="SM00866">
    <property type="entry name" value="UTRA"/>
    <property type="match status" value="1"/>
</dbReference>
<dbReference type="SUPFAM" id="SSF46785">
    <property type="entry name" value="Winged helix' DNA-binding domain"/>
    <property type="match status" value="1"/>
</dbReference>
<dbReference type="InterPro" id="IPR011663">
    <property type="entry name" value="UTRA"/>
</dbReference>